<evidence type="ECO:0000256" key="15">
    <source>
        <dbReference type="SAM" id="MobiDB-lite"/>
    </source>
</evidence>
<keyword evidence="18" id="KW-1185">Reference proteome</keyword>
<dbReference type="GO" id="GO:0006310">
    <property type="term" value="P:DNA recombination"/>
    <property type="evidence" value="ECO:0007669"/>
    <property type="project" value="UniProtKB-KW"/>
</dbReference>
<protein>
    <recommendedName>
        <fullName evidence="3">Nuclease SbcCD subunit C</fullName>
    </recommendedName>
</protein>
<evidence type="ECO:0000256" key="7">
    <source>
        <dbReference type="ARBA" id="ARBA00022759"/>
    </source>
</evidence>
<name>A0A839T1W5_AZOMA</name>
<evidence type="ECO:0000256" key="10">
    <source>
        <dbReference type="ARBA" id="ARBA00022840"/>
    </source>
</evidence>
<comment type="function">
    <text evidence="13">SbcCD cleaves DNA hairpin structures. These structures can inhibit DNA replication and are intermediates in certain DNA recombination reactions. The complex acts as a 3'-&gt;5' double strand exonuclease that can open hairpins. It also has a 5' single-strand endonuclease activity.</text>
</comment>
<evidence type="ECO:0000256" key="4">
    <source>
        <dbReference type="ARBA" id="ARBA00022705"/>
    </source>
</evidence>
<keyword evidence="10" id="KW-0067">ATP-binding</keyword>
<feature type="region of interest" description="Disordered" evidence="15">
    <location>
        <begin position="541"/>
        <end position="565"/>
    </location>
</feature>
<evidence type="ECO:0000313" key="17">
    <source>
        <dbReference type="EMBL" id="MBB3102384.1"/>
    </source>
</evidence>
<feature type="coiled-coil region" evidence="14">
    <location>
        <begin position="460"/>
        <end position="494"/>
    </location>
</feature>
<keyword evidence="7" id="KW-0255">Endonuclease</keyword>
<dbReference type="GO" id="GO:0004527">
    <property type="term" value="F:exonuclease activity"/>
    <property type="evidence" value="ECO:0007669"/>
    <property type="project" value="UniProtKB-KW"/>
</dbReference>
<dbReference type="GO" id="GO:0016887">
    <property type="term" value="F:ATP hydrolysis activity"/>
    <property type="evidence" value="ECO:0007669"/>
    <property type="project" value="InterPro"/>
</dbReference>
<dbReference type="Gene3D" id="3.40.50.300">
    <property type="entry name" value="P-loop containing nucleotide triphosphate hydrolases"/>
    <property type="match status" value="2"/>
</dbReference>
<dbReference type="Proteomes" id="UP000549250">
    <property type="component" value="Unassembled WGS sequence"/>
</dbReference>
<feature type="coiled-coil region" evidence="14">
    <location>
        <begin position="234"/>
        <end position="295"/>
    </location>
</feature>
<keyword evidence="8" id="KW-0378">Hydrolase</keyword>
<dbReference type="SUPFAM" id="SSF52540">
    <property type="entry name" value="P-loop containing nucleoside triphosphate hydrolases"/>
    <property type="match status" value="2"/>
</dbReference>
<keyword evidence="9 17" id="KW-0269">Exonuclease</keyword>
<dbReference type="GO" id="GO:0005524">
    <property type="term" value="F:ATP binding"/>
    <property type="evidence" value="ECO:0007669"/>
    <property type="project" value="UniProtKB-KW"/>
</dbReference>
<evidence type="ECO:0000256" key="11">
    <source>
        <dbReference type="ARBA" id="ARBA00023054"/>
    </source>
</evidence>
<accession>A0A839T1W5</accession>
<dbReference type="InterPro" id="IPR038729">
    <property type="entry name" value="Rad50/SbcC_AAA"/>
</dbReference>
<dbReference type="RefSeq" id="WP_183165374.1">
    <property type="nucleotide sequence ID" value="NZ_JACHXI010000002.1"/>
</dbReference>
<evidence type="ECO:0000256" key="13">
    <source>
        <dbReference type="ARBA" id="ARBA00055999"/>
    </source>
</evidence>
<comment type="caution">
    <text evidence="17">The sequence shown here is derived from an EMBL/GenBank/DDBJ whole genome shotgun (WGS) entry which is preliminary data.</text>
</comment>
<organism evidence="17 18">
    <name type="scientific">Azomonas macrocytogenes</name>
    <name type="common">Azotobacter macrocytogenes</name>
    <dbReference type="NCBI Taxonomy" id="69962"/>
    <lineage>
        <taxon>Bacteria</taxon>
        <taxon>Pseudomonadati</taxon>
        <taxon>Pseudomonadota</taxon>
        <taxon>Gammaproteobacteria</taxon>
        <taxon>Pseudomonadales</taxon>
        <taxon>Pseudomonadaceae</taxon>
        <taxon>Azomonas</taxon>
    </lineage>
</organism>
<feature type="coiled-coil region" evidence="14">
    <location>
        <begin position="626"/>
        <end position="681"/>
    </location>
</feature>
<keyword evidence="6" id="KW-0547">Nucleotide-binding</keyword>
<evidence type="ECO:0000256" key="1">
    <source>
        <dbReference type="ARBA" id="ARBA00006930"/>
    </source>
</evidence>
<feature type="domain" description="Rad50/SbcC-type AAA" evidence="16">
    <location>
        <begin position="6"/>
        <end position="261"/>
    </location>
</feature>
<evidence type="ECO:0000256" key="9">
    <source>
        <dbReference type="ARBA" id="ARBA00022839"/>
    </source>
</evidence>
<proteinExistence type="inferred from homology"/>
<reference evidence="17 18" key="1">
    <citation type="submission" date="2020-08" db="EMBL/GenBank/DDBJ databases">
        <title>Genomic Encyclopedia of Type Strains, Phase III (KMG-III): the genomes of soil and plant-associated and newly described type strains.</title>
        <authorList>
            <person name="Whitman W."/>
        </authorList>
    </citation>
    <scope>NUCLEOTIDE SEQUENCE [LARGE SCALE GENOMIC DNA]</scope>
    <source>
        <strain evidence="17 18">CECT 4462</strain>
    </source>
</reference>
<keyword evidence="4" id="KW-0235">DNA replication</keyword>
<evidence type="ECO:0000256" key="3">
    <source>
        <dbReference type="ARBA" id="ARBA00013368"/>
    </source>
</evidence>
<evidence type="ECO:0000313" key="18">
    <source>
        <dbReference type="Proteomes" id="UP000549250"/>
    </source>
</evidence>
<keyword evidence="5" id="KW-0540">Nuclease</keyword>
<dbReference type="PANTHER" id="PTHR32114">
    <property type="entry name" value="ABC TRANSPORTER ABCH.3"/>
    <property type="match status" value="1"/>
</dbReference>
<sequence length="1215" mass="138607">MKILAIRLKNLASLAGEQQIDFTAEPLASAGLFAITGPTGAGKSTLLDALCLALFGSTPRLDKPIGLSKVPDGKDEIATSDERNLLRRGCGSAYAEVDFIGIDGHRYRARWEANRARERADGRLQQSRQTLIDLDHNQLLASGKKREFQSLLEERLGLNLAQFTRAVLLAQSEFSAFLKADDNERGALLEKLTDTGLYSRLGQAAFAAAKVAREDLAGLERQFGNTQPLAADARQELEAQHHQLRHELENRQQTLQSLEKRQHWLQERSRLQRNVETAMGQLTQAEAEHQALAETRQTLALLEELAPQRHRFARLAELEPRLSEQSALMARQQQQQSDLQQHLLALDTCCNQARTALATAEQTRQQATPRLEQAREEEQLQTHLSAEFEQIRQNTETAQDATAAGKARLDNVQAQQQATTRQLDRLAAELTHDSRLQALCENWTIQRPRLLQLEQIALRLRQNQADLPALEQAVAQAEARQVTARQALNTLQVEQGDTSRPGEQLETLQRQLDDWRCHQRDGETLQRLWQDYQAQRQRLRHQQTEQTARQTELATLSETGRQVRTEHDTARQALEVILQLLERQRLARSQSVTQLRAALQPDEPCPVCGSQEHPWHIQDTLLAALNKQDEQEAEQAKSRLTKLDQRLQALRERHVELNTHIKQLQQRYEETSHAVQHLEKALLAMPAYAALLELPDAERSESLARSVNELAERIAMAAQRQRQLIDLQQRREQLQHDLQNANELCLEAVHLRDRQKQAVMHDNRQFEQELDSLAPLLPPDSLQAWRDQPNLAFAPLDTAVTARRQQLERQATLQQARLEYERALEREHYEQTARLNRQQDCERQQHEQQSRLLDCRQRLQALLGEFPHTGAWQQQLEANLQAARDTLAQTEHQHHENNRQLAVVANELQTRQKRLDELRDEQTALITELDQWRSRHPQLDDATLNMLLDRPEEQVVALRETLTRNRDALTQCRTTLEERRQRLAAHGIEPQPLIDPAGLEQAIGENRLRCEEIEHQCTDRRATLLDDDRRRQHSHDLLQRIDQAQAEYRRRERINILIGSADGAAFRKIAQAHNLDLLVQHANVQLRHLARRYRLIRGGSPLGLLVMDTEMGDELRSVHSLSGGETFLVSLALALGLASMASSKLRIESLFIDEGFGSLDPQSLQIAMDALDSLQAQGRKVAVISHVQELHERIPVQIQVQRLGNGRSSLTIKGG</sequence>
<dbReference type="GO" id="GO:0006302">
    <property type="term" value="P:double-strand break repair"/>
    <property type="evidence" value="ECO:0007669"/>
    <property type="project" value="InterPro"/>
</dbReference>
<gene>
    <name evidence="17" type="ORF">FHR87_000757</name>
</gene>
<dbReference type="GO" id="GO:0004519">
    <property type="term" value="F:endonuclease activity"/>
    <property type="evidence" value="ECO:0007669"/>
    <property type="project" value="UniProtKB-KW"/>
</dbReference>
<feature type="coiled-coil region" evidence="14">
    <location>
        <begin position="873"/>
        <end position="935"/>
    </location>
</feature>
<dbReference type="InterPro" id="IPR027417">
    <property type="entry name" value="P-loop_NTPase"/>
</dbReference>
<evidence type="ECO:0000256" key="5">
    <source>
        <dbReference type="ARBA" id="ARBA00022722"/>
    </source>
</evidence>
<dbReference type="Pfam" id="PF13558">
    <property type="entry name" value="SbcC_Walker_B"/>
    <property type="match status" value="1"/>
</dbReference>
<dbReference type="GO" id="GO:0006260">
    <property type="term" value="P:DNA replication"/>
    <property type="evidence" value="ECO:0007669"/>
    <property type="project" value="UniProtKB-KW"/>
</dbReference>
<evidence type="ECO:0000256" key="14">
    <source>
        <dbReference type="SAM" id="Coils"/>
    </source>
</evidence>
<feature type="compositionally biased region" description="Polar residues" evidence="15">
    <location>
        <begin position="544"/>
        <end position="560"/>
    </location>
</feature>
<evidence type="ECO:0000256" key="8">
    <source>
        <dbReference type="ARBA" id="ARBA00022801"/>
    </source>
</evidence>
<dbReference type="EMBL" id="JACHXI010000002">
    <property type="protein sequence ID" value="MBB3102384.1"/>
    <property type="molecule type" value="Genomic_DNA"/>
</dbReference>
<dbReference type="AlphaFoldDB" id="A0A839T1W5"/>
<dbReference type="FunFam" id="3.40.50.300:FF:001446">
    <property type="entry name" value="DsDNA exonuclease SbcC"/>
    <property type="match status" value="1"/>
</dbReference>
<keyword evidence="12" id="KW-0233">DNA recombination</keyword>
<dbReference type="PANTHER" id="PTHR32114:SF2">
    <property type="entry name" value="ABC TRANSPORTER ABCH.3"/>
    <property type="match status" value="1"/>
</dbReference>
<evidence type="ECO:0000256" key="12">
    <source>
        <dbReference type="ARBA" id="ARBA00023172"/>
    </source>
</evidence>
<evidence type="ECO:0000256" key="6">
    <source>
        <dbReference type="ARBA" id="ARBA00022741"/>
    </source>
</evidence>
<keyword evidence="11 14" id="KW-0175">Coiled coil</keyword>
<comment type="subunit">
    <text evidence="2">Heterodimer of SbcC and SbcD.</text>
</comment>
<dbReference type="Pfam" id="PF13476">
    <property type="entry name" value="AAA_23"/>
    <property type="match status" value="1"/>
</dbReference>
<evidence type="ECO:0000256" key="2">
    <source>
        <dbReference type="ARBA" id="ARBA00011322"/>
    </source>
</evidence>
<feature type="coiled-coil region" evidence="14">
    <location>
        <begin position="717"/>
        <end position="744"/>
    </location>
</feature>
<evidence type="ECO:0000259" key="16">
    <source>
        <dbReference type="Pfam" id="PF13476"/>
    </source>
</evidence>
<comment type="similarity">
    <text evidence="1">Belongs to the SMC family. SbcC subfamily.</text>
</comment>